<evidence type="ECO:0000256" key="2">
    <source>
        <dbReference type="ARBA" id="ARBA00005992"/>
    </source>
</evidence>
<evidence type="ECO:0000256" key="5">
    <source>
        <dbReference type="ARBA" id="ARBA00022984"/>
    </source>
</evidence>
<dbReference type="GO" id="GO:0004180">
    <property type="term" value="F:carboxypeptidase activity"/>
    <property type="evidence" value="ECO:0007669"/>
    <property type="project" value="UniProtKB-ARBA"/>
</dbReference>
<sequence length="367" mass="41467">MVRRVLVLAVAFAAALTPVMCLGESSKPLPAKATRELPDELLSLLEQKKMPKYSPILVRLFKEEAELEVWKQDATGRFQILKTYPICRWSGDLGPKLHEGDRQAPEGFYTITPELMNPNSNFYLSINLGFPNTFDKAHKRNGSFLMIHGDCWSSGCYAMTDEQISEIYSLARDSFLGGRPSFQVQAYPFRLTPANLARHRNSPNLAFWNMLKIGNDHFEATRLEPKVDVCDRRYVFDAQAPPHSPSPPVFNPTEKCPPFVVNPDTARRALEKRRTDELEYARLLEDNLPAAPIYSGLDGGMNKAFLTRFPGRVTLAKVMPYASYLPQLPPIPWIDRDGSLTSRWFGSLLDKPLECNPTRIGFPSGRC</sequence>
<evidence type="ECO:0000256" key="6">
    <source>
        <dbReference type="ARBA" id="ARBA00023316"/>
    </source>
</evidence>
<dbReference type="GO" id="GO:0071555">
    <property type="term" value="P:cell wall organization"/>
    <property type="evidence" value="ECO:0007669"/>
    <property type="project" value="UniProtKB-UniRule"/>
</dbReference>
<evidence type="ECO:0000256" key="4">
    <source>
        <dbReference type="ARBA" id="ARBA00022960"/>
    </source>
</evidence>
<dbReference type="InterPro" id="IPR038063">
    <property type="entry name" value="Transpep_catalytic_dom"/>
</dbReference>
<proteinExistence type="inferred from homology"/>
<keyword evidence="3" id="KW-0808">Transferase</keyword>
<dbReference type="Pfam" id="PF03734">
    <property type="entry name" value="YkuD"/>
    <property type="match status" value="1"/>
</dbReference>
<dbReference type="GO" id="GO:0016740">
    <property type="term" value="F:transferase activity"/>
    <property type="evidence" value="ECO:0007669"/>
    <property type="project" value="UniProtKB-KW"/>
</dbReference>
<evidence type="ECO:0000313" key="10">
    <source>
        <dbReference type="EMBL" id="TFV31139.1"/>
    </source>
</evidence>
<reference evidence="10 11" key="1">
    <citation type="submission" date="2019-03" db="EMBL/GenBank/DDBJ databases">
        <title>Bradyrhizobium strains diversity isolated from Chamaecrista fasciculata.</title>
        <authorList>
            <person name="Urquiaga M.C.O."/>
            <person name="Hungria M."/>
            <person name="Delamuta J.R.M."/>
        </authorList>
    </citation>
    <scope>NUCLEOTIDE SEQUENCE [LARGE SCALE GENOMIC DNA]</scope>
    <source>
        <strain evidence="10 11">CNPSo 3424</strain>
    </source>
</reference>
<feature type="active site" description="Proton donor/acceptor" evidence="7">
    <location>
        <position position="148"/>
    </location>
</feature>
<dbReference type="EMBL" id="SPQU01000022">
    <property type="protein sequence ID" value="TFV31139.1"/>
    <property type="molecule type" value="Genomic_DNA"/>
</dbReference>
<evidence type="ECO:0000256" key="8">
    <source>
        <dbReference type="SAM" id="SignalP"/>
    </source>
</evidence>
<evidence type="ECO:0000313" key="11">
    <source>
        <dbReference type="Proteomes" id="UP000298225"/>
    </source>
</evidence>
<dbReference type="CDD" id="cd16913">
    <property type="entry name" value="YkuD_like"/>
    <property type="match status" value="1"/>
</dbReference>
<protein>
    <submittedName>
        <fullName evidence="10">Murein L,D-transpeptidase</fullName>
    </submittedName>
</protein>
<dbReference type="PANTHER" id="PTHR36699">
    <property type="entry name" value="LD-TRANSPEPTIDASE"/>
    <property type="match status" value="1"/>
</dbReference>
<keyword evidence="4 7" id="KW-0133">Cell shape</keyword>
<dbReference type="GO" id="GO:0009252">
    <property type="term" value="P:peptidoglycan biosynthetic process"/>
    <property type="evidence" value="ECO:0007669"/>
    <property type="project" value="UniProtKB-UniPathway"/>
</dbReference>
<comment type="pathway">
    <text evidence="1 7">Cell wall biogenesis; peptidoglycan biosynthesis.</text>
</comment>
<dbReference type="UniPathway" id="UPA00219"/>
<dbReference type="PANTHER" id="PTHR36699:SF1">
    <property type="entry name" value="L,D-TRANSPEPTIDASE YAFK-RELATED"/>
    <property type="match status" value="1"/>
</dbReference>
<dbReference type="AlphaFoldDB" id="A0A4Y9KST2"/>
<keyword evidence="11" id="KW-1185">Reference proteome</keyword>
<dbReference type="InterPro" id="IPR005490">
    <property type="entry name" value="LD_TPept_cat_dom"/>
</dbReference>
<keyword evidence="5 7" id="KW-0573">Peptidoglycan synthesis</keyword>
<evidence type="ECO:0000256" key="1">
    <source>
        <dbReference type="ARBA" id="ARBA00004752"/>
    </source>
</evidence>
<dbReference type="OrthoDB" id="9809748at2"/>
<feature type="chain" id="PRO_5021205331" evidence="8">
    <location>
        <begin position="24"/>
        <end position="367"/>
    </location>
</feature>
<keyword evidence="6 7" id="KW-0961">Cell wall biogenesis/degradation</keyword>
<dbReference type="Proteomes" id="UP000298225">
    <property type="component" value="Unassembled WGS sequence"/>
</dbReference>
<feature type="active site" description="Nucleophile" evidence="7">
    <location>
        <position position="156"/>
    </location>
</feature>
<dbReference type="GO" id="GO:0008360">
    <property type="term" value="P:regulation of cell shape"/>
    <property type="evidence" value="ECO:0007669"/>
    <property type="project" value="UniProtKB-UniRule"/>
</dbReference>
<comment type="caution">
    <text evidence="10">The sequence shown here is derived from an EMBL/GenBank/DDBJ whole genome shotgun (WGS) entry which is preliminary data.</text>
</comment>
<feature type="domain" description="L,D-TPase catalytic" evidence="9">
    <location>
        <begin position="56"/>
        <end position="187"/>
    </location>
</feature>
<name>A0A4Y9KST2_9BRAD</name>
<feature type="signal peptide" evidence="8">
    <location>
        <begin position="1"/>
        <end position="23"/>
    </location>
</feature>
<evidence type="ECO:0000256" key="3">
    <source>
        <dbReference type="ARBA" id="ARBA00022679"/>
    </source>
</evidence>
<accession>A0A4Y9KST2</accession>
<dbReference type="SUPFAM" id="SSF141523">
    <property type="entry name" value="L,D-transpeptidase catalytic domain-like"/>
    <property type="match status" value="1"/>
</dbReference>
<evidence type="ECO:0000256" key="7">
    <source>
        <dbReference type="PROSITE-ProRule" id="PRU01373"/>
    </source>
</evidence>
<keyword evidence="8" id="KW-0732">Signal</keyword>
<dbReference type="PROSITE" id="PS52029">
    <property type="entry name" value="LD_TPASE"/>
    <property type="match status" value="1"/>
</dbReference>
<gene>
    <name evidence="10" type="ORF">E4K66_31695</name>
</gene>
<evidence type="ECO:0000259" key="9">
    <source>
        <dbReference type="PROSITE" id="PS52029"/>
    </source>
</evidence>
<organism evidence="10 11">
    <name type="scientific">Bradyrhizobium frederickii</name>
    <dbReference type="NCBI Taxonomy" id="2560054"/>
    <lineage>
        <taxon>Bacteria</taxon>
        <taxon>Pseudomonadati</taxon>
        <taxon>Pseudomonadota</taxon>
        <taxon>Alphaproteobacteria</taxon>
        <taxon>Hyphomicrobiales</taxon>
        <taxon>Nitrobacteraceae</taxon>
        <taxon>Bradyrhizobium</taxon>
    </lineage>
</organism>
<comment type="similarity">
    <text evidence="2">Belongs to the YkuD family.</text>
</comment>